<dbReference type="Proteomes" id="UP000434850">
    <property type="component" value="Unassembled WGS sequence"/>
</dbReference>
<dbReference type="InterPro" id="IPR036520">
    <property type="entry name" value="UPF0759_sf"/>
</dbReference>
<dbReference type="AlphaFoldDB" id="A0A6I4IQU5"/>
<dbReference type="Gene3D" id="3.20.20.410">
    <property type="entry name" value="Protein of unknown function UPF0759"/>
    <property type="match status" value="1"/>
</dbReference>
<keyword evidence="2" id="KW-1185">Reference proteome</keyword>
<gene>
    <name evidence="1" type="ORF">GO816_14345</name>
</gene>
<dbReference type="SUPFAM" id="SSF117396">
    <property type="entry name" value="TM1631-like"/>
    <property type="match status" value="1"/>
</dbReference>
<sequence length="305" mass="35327">MEFGKVAQQQLSFIDYTLPPDMPVTAASLQRKNSAQPEVYVGCSSWAQKVWKGNLYPPKTRDADFLQEYVKHFNMIELNTTHYRMYDAEAIRKWKDKASANPHFKFCPKFNQLISHIKRLKGADEITTDFLTSMLAFEEKLGPLFLQLNDNFTPKDFSVLKAFLESLPRDLEIFLELRHRDWFGVPQTRDAVFELMHRLGIGAIVTDTAGRRDVVHMGLPTPALFLRFVGNALHPTDYVRMDEWIERIKEWSKGCLKSVYLGMHQSDEVAAPVLCDYFIERINNELNMSIARPFNTPEPNTLFNQ</sequence>
<dbReference type="PANTHER" id="PTHR30348:SF9">
    <property type="entry name" value="UPF0759 PROTEIN YECE"/>
    <property type="match status" value="1"/>
</dbReference>
<dbReference type="OrthoDB" id="9780310at2"/>
<dbReference type="InterPro" id="IPR002763">
    <property type="entry name" value="DUF72"/>
</dbReference>
<name>A0A6I4IQU5_9SPHI</name>
<organism evidence="1 2">
    <name type="scientific">Mucilaginibacter aquatilis</name>
    <dbReference type="NCBI Taxonomy" id="1517760"/>
    <lineage>
        <taxon>Bacteria</taxon>
        <taxon>Pseudomonadati</taxon>
        <taxon>Bacteroidota</taxon>
        <taxon>Sphingobacteriia</taxon>
        <taxon>Sphingobacteriales</taxon>
        <taxon>Sphingobacteriaceae</taxon>
        <taxon>Mucilaginibacter</taxon>
    </lineage>
</organism>
<evidence type="ECO:0000313" key="2">
    <source>
        <dbReference type="Proteomes" id="UP000434850"/>
    </source>
</evidence>
<dbReference type="EMBL" id="WQLA01000006">
    <property type="protein sequence ID" value="MVN92313.1"/>
    <property type="molecule type" value="Genomic_DNA"/>
</dbReference>
<reference evidence="1 2" key="1">
    <citation type="submission" date="2019-12" db="EMBL/GenBank/DDBJ databases">
        <title>Mucilaginibacter sp. HME9299 genome sequencing and assembly.</title>
        <authorList>
            <person name="Kang H."/>
            <person name="Kim H."/>
            <person name="Joh K."/>
        </authorList>
    </citation>
    <scope>NUCLEOTIDE SEQUENCE [LARGE SCALE GENOMIC DNA]</scope>
    <source>
        <strain evidence="1 2">HME9299</strain>
    </source>
</reference>
<dbReference type="PANTHER" id="PTHR30348">
    <property type="entry name" value="UNCHARACTERIZED PROTEIN YECE"/>
    <property type="match status" value="1"/>
</dbReference>
<protein>
    <submittedName>
        <fullName evidence="1">DUF72 domain-containing protein</fullName>
    </submittedName>
</protein>
<dbReference type="RefSeq" id="WP_157542639.1">
    <property type="nucleotide sequence ID" value="NZ_WQLA01000006.1"/>
</dbReference>
<evidence type="ECO:0000313" key="1">
    <source>
        <dbReference type="EMBL" id="MVN92313.1"/>
    </source>
</evidence>
<accession>A0A6I4IQU5</accession>
<proteinExistence type="predicted"/>
<dbReference type="Pfam" id="PF01904">
    <property type="entry name" value="DUF72"/>
    <property type="match status" value="1"/>
</dbReference>
<comment type="caution">
    <text evidence="1">The sequence shown here is derived from an EMBL/GenBank/DDBJ whole genome shotgun (WGS) entry which is preliminary data.</text>
</comment>